<feature type="transmembrane region" description="Helical" evidence="8">
    <location>
        <begin position="297"/>
        <end position="324"/>
    </location>
</feature>
<keyword evidence="4 8" id="KW-1133">Transmembrane helix</keyword>
<evidence type="ECO:0000256" key="3">
    <source>
        <dbReference type="ARBA" id="ARBA00022692"/>
    </source>
</evidence>
<dbReference type="GO" id="GO:0030007">
    <property type="term" value="P:intracellular potassium ion homeostasis"/>
    <property type="evidence" value="ECO:0007669"/>
    <property type="project" value="TreeGrafter"/>
</dbReference>
<dbReference type="InterPro" id="IPR003445">
    <property type="entry name" value="Cat_transpt"/>
</dbReference>
<dbReference type="GO" id="GO:1990573">
    <property type="term" value="P:potassium ion import across plasma membrane"/>
    <property type="evidence" value="ECO:0007669"/>
    <property type="project" value="TreeGrafter"/>
</dbReference>
<protein>
    <submittedName>
        <fullName evidence="9">Uncharacterized protein</fullName>
    </submittedName>
</protein>
<keyword evidence="6 8" id="KW-0472">Membrane</keyword>
<keyword evidence="10" id="KW-1185">Reference proteome</keyword>
<feature type="region of interest" description="Disordered" evidence="7">
    <location>
        <begin position="75"/>
        <end position="102"/>
    </location>
</feature>
<keyword evidence="2" id="KW-0813">Transport</keyword>
<gene>
    <name evidence="9" type="ORF">CRHIZ90672A_00017227</name>
</gene>
<dbReference type="PANTHER" id="PTHR31064:SF5">
    <property type="entry name" value="POTASSIUM ION TRANSPORTER (EUROFUNG)"/>
    <property type="match status" value="1"/>
</dbReference>
<dbReference type="AlphaFoldDB" id="A0A9N9VB31"/>
<dbReference type="Pfam" id="PF02386">
    <property type="entry name" value="TrkH"/>
    <property type="match status" value="1"/>
</dbReference>
<feature type="transmembrane region" description="Helical" evidence="8">
    <location>
        <begin position="403"/>
        <end position="422"/>
    </location>
</feature>
<name>A0A9N9VB31_9HYPO</name>
<evidence type="ECO:0000256" key="4">
    <source>
        <dbReference type="ARBA" id="ARBA00022989"/>
    </source>
</evidence>
<proteinExistence type="predicted"/>
<feature type="transmembrane region" description="Helical" evidence="8">
    <location>
        <begin position="361"/>
        <end position="383"/>
    </location>
</feature>
<feature type="compositionally biased region" description="Basic and acidic residues" evidence="7">
    <location>
        <begin position="75"/>
        <end position="96"/>
    </location>
</feature>
<comment type="caution">
    <text evidence="9">The sequence shown here is derived from an EMBL/GenBank/DDBJ whole genome shotgun (WGS) entry which is preliminary data.</text>
</comment>
<dbReference type="GO" id="GO:0140107">
    <property type="term" value="F:high-affinity potassium ion transmembrane transporter activity"/>
    <property type="evidence" value="ECO:0007669"/>
    <property type="project" value="TreeGrafter"/>
</dbReference>
<evidence type="ECO:0000313" key="9">
    <source>
        <dbReference type="EMBL" id="CAH0020285.1"/>
    </source>
</evidence>
<dbReference type="OrthoDB" id="9999863at2759"/>
<sequence>MLPAGNVKAIDAYFFGASTSTESGLSTVDVKDLILYQQLYIYFIPIITNLGFINAFTVLVRLIWFRKHLKKVDSTQEEMHKGKEQSDEAYEPETREASLAPGAAHPRIIIDDSARPPRVETSGHVPRLQEVDQEISVVGEGGSVYDLRHRRTNASRTSLSMESVSNVAYVAKTMLILDPGSSEHRSESNPPGPRAQFPDDKLRLSRHVTIGRNSEFVGLTKKDWERIGGLEYRSLKLLVKIVFSYFFGLHLLGVIFLVGWIQYANPKYKEAVYSAQSMVDNLGFTLTPDSMISFRDAIWLMIAMSFLAFAGNTLYPVLLCLLIWTISKVAPKNASIQEPLSYLLNHPRRCYTLLFPSRPTWILFSIIFCFNFHLFAAIFQAASSRHTGTATFNLANVNPAVQFSLMVMMYIAIFFTVWSIFFEVTSA</sequence>
<evidence type="ECO:0000256" key="7">
    <source>
        <dbReference type="SAM" id="MobiDB-lite"/>
    </source>
</evidence>
<feature type="transmembrane region" description="Helical" evidence="8">
    <location>
        <begin position="242"/>
        <end position="263"/>
    </location>
</feature>
<evidence type="ECO:0000313" key="10">
    <source>
        <dbReference type="Proteomes" id="UP000696573"/>
    </source>
</evidence>
<dbReference type="EMBL" id="CABFNQ020000639">
    <property type="protein sequence ID" value="CAH0020285.1"/>
    <property type="molecule type" value="Genomic_DNA"/>
</dbReference>
<dbReference type="InterPro" id="IPR051143">
    <property type="entry name" value="TrkH_K-transport"/>
</dbReference>
<dbReference type="GO" id="GO:0005886">
    <property type="term" value="C:plasma membrane"/>
    <property type="evidence" value="ECO:0007669"/>
    <property type="project" value="TreeGrafter"/>
</dbReference>
<comment type="subcellular location">
    <subcellularLocation>
        <location evidence="1">Membrane</location>
        <topology evidence="1">Multi-pass membrane protein</topology>
    </subcellularLocation>
</comment>
<evidence type="ECO:0000256" key="1">
    <source>
        <dbReference type="ARBA" id="ARBA00004141"/>
    </source>
</evidence>
<dbReference type="Proteomes" id="UP000696573">
    <property type="component" value="Unassembled WGS sequence"/>
</dbReference>
<dbReference type="PANTHER" id="PTHR31064">
    <property type="entry name" value="POTASSIUM TRANSPORT PROTEIN DDB_G0292412-RELATED"/>
    <property type="match status" value="1"/>
</dbReference>
<accession>A0A9N9VB31</accession>
<evidence type="ECO:0000256" key="8">
    <source>
        <dbReference type="SAM" id="Phobius"/>
    </source>
</evidence>
<evidence type="ECO:0000256" key="6">
    <source>
        <dbReference type="ARBA" id="ARBA00023136"/>
    </source>
</evidence>
<reference evidence="9" key="1">
    <citation type="submission" date="2021-10" db="EMBL/GenBank/DDBJ databases">
        <authorList>
            <person name="Piombo E."/>
        </authorList>
    </citation>
    <scope>NUCLEOTIDE SEQUENCE</scope>
</reference>
<keyword evidence="5" id="KW-0406">Ion transport</keyword>
<feature type="transmembrane region" description="Helical" evidence="8">
    <location>
        <begin position="39"/>
        <end position="64"/>
    </location>
</feature>
<organism evidence="9 10">
    <name type="scientific">Clonostachys rhizophaga</name>
    <dbReference type="NCBI Taxonomy" id="160324"/>
    <lineage>
        <taxon>Eukaryota</taxon>
        <taxon>Fungi</taxon>
        <taxon>Dikarya</taxon>
        <taxon>Ascomycota</taxon>
        <taxon>Pezizomycotina</taxon>
        <taxon>Sordariomycetes</taxon>
        <taxon>Hypocreomycetidae</taxon>
        <taxon>Hypocreales</taxon>
        <taxon>Bionectriaceae</taxon>
        <taxon>Clonostachys</taxon>
    </lineage>
</organism>
<evidence type="ECO:0000256" key="2">
    <source>
        <dbReference type="ARBA" id="ARBA00022448"/>
    </source>
</evidence>
<keyword evidence="3 8" id="KW-0812">Transmembrane</keyword>
<evidence type="ECO:0000256" key="5">
    <source>
        <dbReference type="ARBA" id="ARBA00023065"/>
    </source>
</evidence>